<gene>
    <name evidence="6" type="ORF">GCM10022236_48770</name>
</gene>
<dbReference type="EMBL" id="BAABAB010000050">
    <property type="protein sequence ID" value="GAA3640373.1"/>
    <property type="molecule type" value="Genomic_DNA"/>
</dbReference>
<dbReference type="Proteomes" id="UP001501490">
    <property type="component" value="Unassembled WGS sequence"/>
</dbReference>
<dbReference type="PROSITE" id="PS51109">
    <property type="entry name" value="G5"/>
    <property type="match status" value="1"/>
</dbReference>
<dbReference type="InterPro" id="IPR007137">
    <property type="entry name" value="DUF348"/>
</dbReference>
<dbReference type="InterPro" id="IPR051933">
    <property type="entry name" value="Resuscitation_pf_RpfB"/>
</dbReference>
<dbReference type="PANTHER" id="PTHR39160:SF4">
    <property type="entry name" value="RESUSCITATION-PROMOTING FACTOR RPFB"/>
    <property type="match status" value="1"/>
</dbReference>
<dbReference type="RefSeq" id="WP_344809551.1">
    <property type="nucleotide sequence ID" value="NZ_BAABAB010000050.1"/>
</dbReference>
<evidence type="ECO:0000256" key="2">
    <source>
        <dbReference type="ARBA" id="ARBA00022729"/>
    </source>
</evidence>
<comment type="similarity">
    <text evidence="1">Belongs to the transglycosylase family. Rpf subfamily.</text>
</comment>
<keyword evidence="2" id="KW-0732">Signal</keyword>
<dbReference type="InterPro" id="IPR010618">
    <property type="entry name" value="RPF"/>
</dbReference>
<feature type="compositionally biased region" description="Low complexity" evidence="4">
    <location>
        <begin position="279"/>
        <end position="291"/>
    </location>
</feature>
<dbReference type="Pfam" id="PF06737">
    <property type="entry name" value="Transglycosylas"/>
    <property type="match status" value="1"/>
</dbReference>
<dbReference type="InterPro" id="IPR011098">
    <property type="entry name" value="G5_dom"/>
</dbReference>
<keyword evidence="7" id="KW-1185">Reference proteome</keyword>
<proteinExistence type="inferred from homology"/>
<evidence type="ECO:0000313" key="7">
    <source>
        <dbReference type="Proteomes" id="UP001501490"/>
    </source>
</evidence>
<dbReference type="Gene3D" id="1.10.530.10">
    <property type="match status" value="1"/>
</dbReference>
<organism evidence="6 7">
    <name type="scientific">Microlunatus ginsengisoli</name>
    <dbReference type="NCBI Taxonomy" id="363863"/>
    <lineage>
        <taxon>Bacteria</taxon>
        <taxon>Bacillati</taxon>
        <taxon>Actinomycetota</taxon>
        <taxon>Actinomycetes</taxon>
        <taxon>Propionibacteriales</taxon>
        <taxon>Propionibacteriaceae</taxon>
        <taxon>Microlunatus</taxon>
    </lineage>
</organism>
<dbReference type="Pfam" id="PF03990">
    <property type="entry name" value="DUF348"/>
    <property type="match status" value="3"/>
</dbReference>
<evidence type="ECO:0000256" key="4">
    <source>
        <dbReference type="SAM" id="MobiDB-lite"/>
    </source>
</evidence>
<dbReference type="CDD" id="cd13925">
    <property type="entry name" value="RPF"/>
    <property type="match status" value="1"/>
</dbReference>
<evidence type="ECO:0000259" key="5">
    <source>
        <dbReference type="PROSITE" id="PS51109"/>
    </source>
</evidence>
<keyword evidence="3" id="KW-0378">Hydrolase</keyword>
<dbReference type="SMART" id="SM01208">
    <property type="entry name" value="G5"/>
    <property type="match status" value="1"/>
</dbReference>
<accession>A0ABP7ATR6</accession>
<evidence type="ECO:0000256" key="1">
    <source>
        <dbReference type="ARBA" id="ARBA00010830"/>
    </source>
</evidence>
<evidence type="ECO:0000256" key="3">
    <source>
        <dbReference type="ARBA" id="ARBA00022801"/>
    </source>
</evidence>
<dbReference type="Pfam" id="PF07501">
    <property type="entry name" value="G5"/>
    <property type="match status" value="1"/>
</dbReference>
<dbReference type="PANTHER" id="PTHR39160">
    <property type="entry name" value="CELL WALL-BINDING PROTEIN YOCH"/>
    <property type="match status" value="1"/>
</dbReference>
<dbReference type="InterPro" id="IPR023346">
    <property type="entry name" value="Lysozyme-like_dom_sf"/>
</dbReference>
<evidence type="ECO:0000313" key="6">
    <source>
        <dbReference type="EMBL" id="GAA3640373.1"/>
    </source>
</evidence>
<dbReference type="SUPFAM" id="SSF53955">
    <property type="entry name" value="Lysozyme-like"/>
    <property type="match status" value="1"/>
</dbReference>
<dbReference type="Gene3D" id="2.20.230.10">
    <property type="entry name" value="Resuscitation-promoting factor rpfb"/>
    <property type="match status" value="1"/>
</dbReference>
<comment type="caution">
    <text evidence="6">The sequence shown here is derived from an EMBL/GenBank/DDBJ whole genome shotgun (WGS) entry which is preliminary data.</text>
</comment>
<name>A0ABP7ATR6_9ACTN</name>
<reference evidence="7" key="1">
    <citation type="journal article" date="2019" name="Int. J. Syst. Evol. Microbiol.">
        <title>The Global Catalogue of Microorganisms (GCM) 10K type strain sequencing project: providing services to taxonomists for standard genome sequencing and annotation.</title>
        <authorList>
            <consortium name="The Broad Institute Genomics Platform"/>
            <consortium name="The Broad Institute Genome Sequencing Center for Infectious Disease"/>
            <person name="Wu L."/>
            <person name="Ma J."/>
        </authorList>
    </citation>
    <scope>NUCLEOTIDE SEQUENCE [LARGE SCALE GENOMIC DNA]</scope>
    <source>
        <strain evidence="7">JCM 16929</strain>
    </source>
</reference>
<sequence>MRKIIPVVAAGVTALAVAGGTFGYVIANKDVTVAVDGAATEVTTTAGTVGEVLADQGISVGDRDVVAPALDSQVSEGTRIAVQFGRQVTVKVDGKPQTFWTTATSVDQALTSQGIAAPGAKLSTSRSTAIGRQGLTFDLATLKTVTVKAGGNAEKIQTTATTVGEALTAAKITVDSDDLVSADRSAAVTDGSTVSYTRVDAKNVTKKESIGYQTVRKNSSKLAKGSTVVDQSGKSGSKTVVYREVRHDGKLASRKAVKTTVTSKPRTRILLIGTKKKSSSSSSGSSGGSAPAVASGSVWDRLANCESGGNWHINTGNGFYGGLQFTLSTWRAYGGSGLPSNNSRERQIAVAKKLQAAAGWGQWPACSSKLGLR</sequence>
<protein>
    <recommendedName>
        <fullName evidence="5">G5 domain-containing protein</fullName>
    </recommendedName>
</protein>
<feature type="domain" description="G5" evidence="5">
    <location>
        <begin position="196"/>
        <end position="276"/>
    </location>
</feature>
<feature type="region of interest" description="Disordered" evidence="4">
    <location>
        <begin position="270"/>
        <end position="291"/>
    </location>
</feature>